<reference evidence="2 3" key="1">
    <citation type="journal article" date="2015" name="Genome Biol. Evol.">
        <title>Comparative Genomics of a Bacterivorous Green Alga Reveals Evolutionary Causalities and Consequences of Phago-Mixotrophic Mode of Nutrition.</title>
        <authorList>
            <person name="Burns J.A."/>
            <person name="Paasch A."/>
            <person name="Narechania A."/>
            <person name="Kim E."/>
        </authorList>
    </citation>
    <scope>NUCLEOTIDE SEQUENCE [LARGE SCALE GENOMIC DNA]</scope>
    <source>
        <strain evidence="2 3">PLY_AMNH</strain>
    </source>
</reference>
<gene>
    <name evidence="2" type="ORF">CYMTET_34695</name>
</gene>
<feature type="region of interest" description="Disordered" evidence="1">
    <location>
        <begin position="43"/>
        <end position="192"/>
    </location>
</feature>
<feature type="compositionally biased region" description="Low complexity" evidence="1">
    <location>
        <begin position="79"/>
        <end position="89"/>
    </location>
</feature>
<evidence type="ECO:0000313" key="2">
    <source>
        <dbReference type="EMBL" id="KAK3256158.1"/>
    </source>
</evidence>
<accession>A0AAE0KPP4</accession>
<keyword evidence="3" id="KW-1185">Reference proteome</keyword>
<feature type="compositionally biased region" description="Low complexity" evidence="1">
    <location>
        <begin position="121"/>
        <end position="132"/>
    </location>
</feature>
<feature type="non-terminal residue" evidence="2">
    <location>
        <position position="192"/>
    </location>
</feature>
<organism evidence="2 3">
    <name type="scientific">Cymbomonas tetramitiformis</name>
    <dbReference type="NCBI Taxonomy" id="36881"/>
    <lineage>
        <taxon>Eukaryota</taxon>
        <taxon>Viridiplantae</taxon>
        <taxon>Chlorophyta</taxon>
        <taxon>Pyramimonadophyceae</taxon>
        <taxon>Pyramimonadales</taxon>
        <taxon>Pyramimonadaceae</taxon>
        <taxon>Cymbomonas</taxon>
    </lineage>
</organism>
<sequence>MEPSPPNYSSSQPLRSKAKKTTLRELTGQMSLLSGAAAASRNLGAFEEPAPPTGIPDAGAKIHSPFERTGKRARLLSYQGAAEAGVQGEATDRRPPDELSSSWTQKRSFAKAELTDIPEQADNAAAPSASGALQIGPTASRTSADEAEALWNFSPPQPPKQLQQKREGKRPRQVVLLPAPPSPDARAQQTPA</sequence>
<protein>
    <submittedName>
        <fullName evidence="2">Uncharacterized protein</fullName>
    </submittedName>
</protein>
<dbReference type="AlphaFoldDB" id="A0AAE0KPP4"/>
<feature type="region of interest" description="Disordered" evidence="1">
    <location>
        <begin position="1"/>
        <end position="20"/>
    </location>
</feature>
<dbReference type="EMBL" id="LGRX02021926">
    <property type="protein sequence ID" value="KAK3256158.1"/>
    <property type="molecule type" value="Genomic_DNA"/>
</dbReference>
<dbReference type="Proteomes" id="UP001190700">
    <property type="component" value="Unassembled WGS sequence"/>
</dbReference>
<name>A0AAE0KPP4_9CHLO</name>
<comment type="caution">
    <text evidence="2">The sequence shown here is derived from an EMBL/GenBank/DDBJ whole genome shotgun (WGS) entry which is preliminary data.</text>
</comment>
<evidence type="ECO:0000256" key="1">
    <source>
        <dbReference type="SAM" id="MobiDB-lite"/>
    </source>
</evidence>
<proteinExistence type="predicted"/>
<evidence type="ECO:0000313" key="3">
    <source>
        <dbReference type="Proteomes" id="UP001190700"/>
    </source>
</evidence>